<sequence length="78" mass="8444">MPTEWGSVETGALLASPLAPLALWSSRRPPDVADRVAERIAALTNPEERLVLLDLSMLAEDDLAEQVIEALRSDGYGI</sequence>
<dbReference type="AlphaFoldDB" id="A0A7W7MAX3"/>
<evidence type="ECO:0000313" key="1">
    <source>
        <dbReference type="EMBL" id="MBB4743371.1"/>
    </source>
</evidence>
<name>A0A7W7MAX3_9ACTN</name>
<dbReference type="Proteomes" id="UP000546162">
    <property type="component" value="Unassembled WGS sequence"/>
</dbReference>
<gene>
    <name evidence="1" type="ORF">BJY16_006830</name>
</gene>
<organism evidence="1 2">
    <name type="scientific">Actinoplanes octamycinicus</name>
    <dbReference type="NCBI Taxonomy" id="135948"/>
    <lineage>
        <taxon>Bacteria</taxon>
        <taxon>Bacillati</taxon>
        <taxon>Actinomycetota</taxon>
        <taxon>Actinomycetes</taxon>
        <taxon>Micromonosporales</taxon>
        <taxon>Micromonosporaceae</taxon>
        <taxon>Actinoplanes</taxon>
    </lineage>
</organism>
<dbReference type="RefSeq" id="WP_185043655.1">
    <property type="nucleotide sequence ID" value="NZ_BAABFG010000005.1"/>
</dbReference>
<dbReference type="EMBL" id="JACHNB010000001">
    <property type="protein sequence ID" value="MBB4743371.1"/>
    <property type="molecule type" value="Genomic_DNA"/>
</dbReference>
<evidence type="ECO:0000313" key="2">
    <source>
        <dbReference type="Proteomes" id="UP000546162"/>
    </source>
</evidence>
<accession>A0A7W7MAX3</accession>
<comment type="caution">
    <text evidence="1">The sequence shown here is derived from an EMBL/GenBank/DDBJ whole genome shotgun (WGS) entry which is preliminary data.</text>
</comment>
<reference evidence="1 2" key="1">
    <citation type="submission" date="2020-08" db="EMBL/GenBank/DDBJ databases">
        <title>Sequencing the genomes of 1000 actinobacteria strains.</title>
        <authorList>
            <person name="Klenk H.-P."/>
        </authorList>
    </citation>
    <scope>NUCLEOTIDE SEQUENCE [LARGE SCALE GENOMIC DNA]</scope>
    <source>
        <strain evidence="1 2">DSM 45809</strain>
    </source>
</reference>
<proteinExistence type="predicted"/>
<protein>
    <submittedName>
        <fullName evidence="1">Uncharacterized protein</fullName>
    </submittedName>
</protein>
<keyword evidence="2" id="KW-1185">Reference proteome</keyword>